<dbReference type="GO" id="GO:0015203">
    <property type="term" value="F:polyamine transmembrane transporter activity"/>
    <property type="evidence" value="ECO:0007669"/>
    <property type="project" value="UniProtKB-ARBA"/>
</dbReference>
<keyword evidence="4 9" id="KW-0812">Transmembrane</keyword>
<keyword evidence="2" id="KW-0813">Transport</keyword>
<dbReference type="GO" id="GO:0005886">
    <property type="term" value="C:plasma membrane"/>
    <property type="evidence" value="ECO:0007669"/>
    <property type="project" value="UniProtKB-SubCell"/>
</dbReference>
<dbReference type="Gene3D" id="1.20.1740.10">
    <property type="entry name" value="Amino acid/polyamine transporter I"/>
    <property type="match status" value="1"/>
</dbReference>
<evidence type="ECO:0000256" key="7">
    <source>
        <dbReference type="ARBA" id="ARBA00024041"/>
    </source>
</evidence>
<evidence type="ECO:0000256" key="3">
    <source>
        <dbReference type="ARBA" id="ARBA00022475"/>
    </source>
</evidence>
<dbReference type="PANTHER" id="PTHR45826:SF2">
    <property type="entry name" value="AMINO ACID TRANSPORTER"/>
    <property type="match status" value="1"/>
</dbReference>
<evidence type="ECO:0000256" key="2">
    <source>
        <dbReference type="ARBA" id="ARBA00022448"/>
    </source>
</evidence>
<dbReference type="PANTHER" id="PTHR45826">
    <property type="entry name" value="POLYAMINE TRANSPORTER PUT1"/>
    <property type="match status" value="1"/>
</dbReference>
<evidence type="ECO:0000313" key="11">
    <source>
        <dbReference type="EMBL" id="CAD8252286.1"/>
    </source>
</evidence>
<dbReference type="EMBL" id="HBEA01002393">
    <property type="protein sequence ID" value="CAD8252286.1"/>
    <property type="molecule type" value="Transcribed_RNA"/>
</dbReference>
<feature type="transmembrane region" description="Helical" evidence="9">
    <location>
        <begin position="68"/>
        <end position="87"/>
    </location>
</feature>
<evidence type="ECO:0000313" key="10">
    <source>
        <dbReference type="EMBL" id="CAD8252278.1"/>
    </source>
</evidence>
<evidence type="ECO:0008006" key="12">
    <source>
        <dbReference type="Google" id="ProtNLM"/>
    </source>
</evidence>
<feature type="transmembrane region" description="Helical" evidence="9">
    <location>
        <begin position="393"/>
        <end position="410"/>
    </location>
</feature>
<feature type="transmembrane region" description="Helical" evidence="9">
    <location>
        <begin position="454"/>
        <end position="474"/>
    </location>
</feature>
<organism evidence="11">
    <name type="scientific">Pinguiococcus pyrenoidosus</name>
    <dbReference type="NCBI Taxonomy" id="172671"/>
    <lineage>
        <taxon>Eukaryota</taxon>
        <taxon>Sar</taxon>
        <taxon>Stramenopiles</taxon>
        <taxon>Ochrophyta</taxon>
        <taxon>Pinguiophyceae</taxon>
        <taxon>Pinguiochrysidales</taxon>
        <taxon>Pinguiochrysidaceae</taxon>
        <taxon>Pinguiococcus</taxon>
    </lineage>
</organism>
<comment type="similarity">
    <text evidence="7">Belongs to the amino acid-polyamine-organocation (APC) superfamily. Polyamine:cation symporter (PHS) (TC 2.A.3.12) family.</text>
</comment>
<dbReference type="Pfam" id="PF13520">
    <property type="entry name" value="AA_permease_2"/>
    <property type="match status" value="1"/>
</dbReference>
<dbReference type="InterPro" id="IPR002293">
    <property type="entry name" value="AA/rel_permease1"/>
</dbReference>
<evidence type="ECO:0000256" key="9">
    <source>
        <dbReference type="SAM" id="Phobius"/>
    </source>
</evidence>
<evidence type="ECO:0000256" key="4">
    <source>
        <dbReference type="ARBA" id="ARBA00022692"/>
    </source>
</evidence>
<evidence type="ECO:0000256" key="1">
    <source>
        <dbReference type="ARBA" id="ARBA00004651"/>
    </source>
</evidence>
<dbReference type="PIRSF" id="PIRSF006060">
    <property type="entry name" value="AA_transporter"/>
    <property type="match status" value="1"/>
</dbReference>
<keyword evidence="6 9" id="KW-0472">Membrane</keyword>
<accession>A0A6U0U068</accession>
<keyword evidence="5 9" id="KW-1133">Transmembrane helix</keyword>
<sequence length="546" mass="59376">MPEAHETSESDLSAPLAAPKMPLRLRSSSLDHQQAPSEPRRIGVAALACLVFFSVSGGPFGFEEAIGAGGAGWTILGCLLMPLIWSVPEALMTAELSSAFPEASGFSAWVNEAFGPFMAFLCGALSWVSGVTDNAVYPVLLLDYIQQAVRRDLGPKNDDDAGGGGLDIPLAVQWVFILVFTVGFTYLTWRGLDITGNVAIALTVACLAPFAVYVAFAAGSLQPGRWLNFRRVEDVDWRTLVNVLFWNYNYFDSSSAWAGDVQGPRTFPVAMVYALLIIFLTYLLPTLAATGTAPRDADYCDGCFTNLANNVAGGTALGYWILAAAAISCIGLFIAEMSSDAFQLMGLAERGILPSALARRSKYGTPTIATLLSAVGVVALSKMSFTEIIEVENALYVFAEVIEFAAFVYLRRYRADVPRPFKVPYLDGWRSAFLFVPASLFLFFVLIICSSLTLILTGAVTVGTCAFYVFLCAARRYRWFDFRPIEPGWSTDRDPFLIRMILTALSVDHPGEFLLHSTVLDDEQSEGQVDSSDRGRALYDSSEASP</sequence>
<dbReference type="AlphaFoldDB" id="A0A6U0U068"/>
<reference evidence="11" key="1">
    <citation type="submission" date="2021-01" db="EMBL/GenBank/DDBJ databases">
        <authorList>
            <person name="Corre E."/>
            <person name="Pelletier E."/>
            <person name="Niang G."/>
            <person name="Scheremetjew M."/>
            <person name="Finn R."/>
            <person name="Kale V."/>
            <person name="Holt S."/>
            <person name="Cochrane G."/>
            <person name="Meng A."/>
            <person name="Brown T."/>
            <person name="Cohen L."/>
        </authorList>
    </citation>
    <scope>NUCLEOTIDE SEQUENCE</scope>
    <source>
        <strain evidence="11">CCMP2078</strain>
    </source>
</reference>
<proteinExistence type="inferred from homology"/>
<dbReference type="InterPro" id="IPR044566">
    <property type="entry name" value="RMV1-like"/>
</dbReference>
<evidence type="ECO:0000256" key="6">
    <source>
        <dbReference type="ARBA" id="ARBA00023136"/>
    </source>
</evidence>
<feature type="transmembrane region" description="Helical" evidence="9">
    <location>
        <begin position="267"/>
        <end position="284"/>
    </location>
</feature>
<gene>
    <name evidence="10" type="ORF">PPYR1160_LOCUS1770</name>
    <name evidence="11" type="ORF">PPYR1160_LOCUS1778</name>
</gene>
<name>A0A6U0U068_9STRA</name>
<feature type="region of interest" description="Disordered" evidence="8">
    <location>
        <begin position="524"/>
        <end position="546"/>
    </location>
</feature>
<dbReference type="EMBL" id="HBEA01002382">
    <property type="protein sequence ID" value="CAD8252278.1"/>
    <property type="molecule type" value="Transcribed_RNA"/>
</dbReference>
<evidence type="ECO:0000256" key="8">
    <source>
        <dbReference type="SAM" id="MobiDB-lite"/>
    </source>
</evidence>
<keyword evidence="3" id="KW-1003">Cell membrane</keyword>
<protein>
    <recommendedName>
        <fullName evidence="12">Amino acid permease/ SLC12A domain-containing protein</fullName>
    </recommendedName>
</protein>
<feature type="transmembrane region" description="Helical" evidence="9">
    <location>
        <begin position="174"/>
        <end position="192"/>
    </location>
</feature>
<comment type="subcellular location">
    <subcellularLocation>
        <location evidence="1">Cell membrane</location>
        <topology evidence="1">Multi-pass membrane protein</topology>
    </subcellularLocation>
</comment>
<evidence type="ECO:0000256" key="5">
    <source>
        <dbReference type="ARBA" id="ARBA00022989"/>
    </source>
</evidence>
<feature type="transmembrane region" description="Helical" evidence="9">
    <location>
        <begin position="198"/>
        <end position="221"/>
    </location>
</feature>
<feature type="transmembrane region" description="Helical" evidence="9">
    <location>
        <begin position="431"/>
        <end position="448"/>
    </location>
</feature>
<feature type="transmembrane region" description="Helical" evidence="9">
    <location>
        <begin position="317"/>
        <end position="335"/>
    </location>
</feature>
<feature type="transmembrane region" description="Helical" evidence="9">
    <location>
        <begin position="42"/>
        <end position="62"/>
    </location>
</feature>